<proteinExistence type="predicted"/>
<comment type="caution">
    <text evidence="3">The sequence shown here is derived from an EMBL/GenBank/DDBJ whole genome shotgun (WGS) entry which is preliminary data.</text>
</comment>
<dbReference type="PANTHER" id="PTHR40252:SF2">
    <property type="entry name" value="BLR0328 PROTEIN"/>
    <property type="match status" value="1"/>
</dbReference>
<evidence type="ECO:0000313" key="3">
    <source>
        <dbReference type="EMBL" id="HET97126.1"/>
    </source>
</evidence>
<dbReference type="PANTHER" id="PTHR40252">
    <property type="entry name" value="BLR0328 PROTEIN"/>
    <property type="match status" value="1"/>
</dbReference>
<sequence>MKIASAGSIKPDSRAAIREACDTLKRKLGAPPTMVFAHWSVAHSAPTIGEEIARRFPGCRFHGASSCRGAMTEEGVLFSAGYGLALLGIADPGGAYGVASRGFADDPRQNAARAVLEAIADAGRPGEMPDLVRLLSTPGRENEVLAGIEDVLGPGIAIIGGSAADNDVGGDWKIISAGTCFGQGLSVGVLYPSTPLYFSFHNGYSPADHRGTVTATHGRIITSIDHHPAAQVYNEWTNGLISQVLPAGGPVLNTTTLNPLGRVVGHIGSVPYFNLAHPDRVSADGGLSTFADISPGEELVLMQGTVETLISRAGRVAQAASQGGHIPPERISGALVTYCAGCMLTVKERIDEVVTSLNKAMANRPFLGSFTFGEQGCFSGGENRHGNLMISVIIFSGPADHGQR</sequence>
<evidence type="ECO:0000259" key="1">
    <source>
        <dbReference type="SMART" id="SM00897"/>
    </source>
</evidence>
<dbReference type="EMBL" id="DSDS01000006">
    <property type="protein sequence ID" value="HET97126.1"/>
    <property type="molecule type" value="Genomic_DNA"/>
</dbReference>
<dbReference type="Pfam" id="PF10442">
    <property type="entry name" value="FIST_C"/>
    <property type="match status" value="1"/>
</dbReference>
<evidence type="ECO:0008006" key="4">
    <source>
        <dbReference type="Google" id="ProtNLM"/>
    </source>
</evidence>
<dbReference type="SMART" id="SM00897">
    <property type="entry name" value="FIST"/>
    <property type="match status" value="1"/>
</dbReference>
<dbReference type="InterPro" id="IPR019494">
    <property type="entry name" value="FIST_C"/>
</dbReference>
<dbReference type="Proteomes" id="UP000885986">
    <property type="component" value="Unassembled WGS sequence"/>
</dbReference>
<protein>
    <recommendedName>
        <fullName evidence="4">FIST C domain protein</fullName>
    </recommendedName>
</protein>
<evidence type="ECO:0000259" key="2">
    <source>
        <dbReference type="SMART" id="SM01204"/>
    </source>
</evidence>
<reference evidence="3" key="1">
    <citation type="journal article" date="2020" name="mSystems">
        <title>Genome- and Community-Level Interaction Insights into Carbon Utilization and Element Cycling Functions of Hydrothermarchaeota in Hydrothermal Sediment.</title>
        <authorList>
            <person name="Zhou Z."/>
            <person name="Liu Y."/>
            <person name="Xu W."/>
            <person name="Pan J."/>
            <person name="Luo Z.H."/>
            <person name="Li M."/>
        </authorList>
    </citation>
    <scope>NUCLEOTIDE SEQUENCE [LARGE SCALE GENOMIC DNA]</scope>
    <source>
        <strain evidence="3">SpSt-1224</strain>
    </source>
</reference>
<dbReference type="Pfam" id="PF08495">
    <property type="entry name" value="FIST"/>
    <property type="match status" value="1"/>
</dbReference>
<gene>
    <name evidence="3" type="ORF">ENN98_00170</name>
</gene>
<accession>A0A7C2TFB0</accession>
<feature type="domain" description="FIST C-domain" evidence="2">
    <location>
        <begin position="229"/>
        <end position="378"/>
    </location>
</feature>
<dbReference type="InterPro" id="IPR013702">
    <property type="entry name" value="FIST_domain_N"/>
</dbReference>
<feature type="domain" description="FIST" evidence="1">
    <location>
        <begin position="31"/>
        <end position="228"/>
    </location>
</feature>
<dbReference type="AlphaFoldDB" id="A0A7C2TFB0"/>
<dbReference type="SMART" id="SM01204">
    <property type="entry name" value="FIST_C"/>
    <property type="match status" value="1"/>
</dbReference>
<organism evidence="3">
    <name type="scientific">Desulfurivibrio alkaliphilus</name>
    <dbReference type="NCBI Taxonomy" id="427923"/>
    <lineage>
        <taxon>Bacteria</taxon>
        <taxon>Pseudomonadati</taxon>
        <taxon>Thermodesulfobacteriota</taxon>
        <taxon>Desulfobulbia</taxon>
        <taxon>Desulfobulbales</taxon>
        <taxon>Desulfobulbaceae</taxon>
        <taxon>Desulfurivibrio</taxon>
    </lineage>
</organism>
<name>A0A7C2TFB0_9BACT</name>